<dbReference type="AlphaFoldDB" id="A0A0S3SRZ9"/>
<evidence type="ECO:0000313" key="4">
    <source>
        <dbReference type="EMBL" id="BAT95601.1"/>
    </source>
</evidence>
<feature type="chain" id="PRO_5006618599" description="G domain-containing protein" evidence="2">
    <location>
        <begin position="25"/>
        <end position="634"/>
    </location>
</feature>
<dbReference type="PANTHER" id="PTHR43681">
    <property type="entry name" value="TRANSMEMBRANE GTPASE FZO"/>
    <property type="match status" value="1"/>
</dbReference>
<accession>A0A0S3SRZ9</accession>
<dbReference type="InterPro" id="IPR027417">
    <property type="entry name" value="P-loop_NTPase"/>
</dbReference>
<sequence>MLTSQVCLPLVLAVLLQVWQILSGTEIVAGFVKLEDREKQLIETERLVLNEAVEVIKKAAPLMEEVSLLNDAVSQIDEPFLLVIVGEFNSGKSTVINALLGERYLKEGVVPTTNEITFLRYNDLDIEQQRCERHPDGQYICYLPAPILKEMTIVDTPGTNVILQRQQRLTEEFVPRADLLLFVISADRPLTGSEIAFLRYSQQWKKKAVFVLNKADIYQNNQELEEAMSFIKDNIQRLLNTENVILYPVSARAALESKLIATSNVGKLNEELSTSDSHYGANSFFELENFLYSFLDGSTIPGMDRMRLKLETPVSIADRLISACETLVTQDYRYAKQDLAAVKDIVNSVNDFALNMETESLFWRRQAVSLIETTKSRIVELAETNLQLANFDIIASYAFKGEKNAMPSTSKIQNDIIGPAVSAVQKILQEYEDWLYSKYTLQGRLYKESFEKRWPSLRHESNQTNFETNQLQKKVDQAGSQVIANFSSSAVSKAFEQEVREMIIGTFGQLGVAGLSASLLTSVLQTTLEDLLALGICSAGGYLAISTFPGRRQRVIDKVKRKADNLAYELEEAMKKDLTEAIESLNTFVKVLSEPYHDEAQNRLNNLVQIQEELSNVEKKLRTLQIDIQNLRVS</sequence>
<evidence type="ECO:0000256" key="2">
    <source>
        <dbReference type="SAM" id="SignalP"/>
    </source>
</evidence>
<proteinExistence type="predicted"/>
<feature type="signal peptide" evidence="2">
    <location>
        <begin position="1"/>
        <end position="24"/>
    </location>
</feature>
<feature type="coiled-coil region" evidence="1">
    <location>
        <begin position="214"/>
        <end position="241"/>
    </location>
</feature>
<feature type="coiled-coil region" evidence="1">
    <location>
        <begin position="556"/>
        <end position="634"/>
    </location>
</feature>
<feature type="domain" description="G" evidence="3">
    <location>
        <begin position="83"/>
        <end position="214"/>
    </location>
</feature>
<reference evidence="4 5" key="1">
    <citation type="journal article" date="2015" name="Sci. Rep.">
        <title>The power of single molecule real-time sequencing technology in the de novo assembly of a eukaryotic genome.</title>
        <authorList>
            <person name="Sakai H."/>
            <person name="Naito K."/>
            <person name="Ogiso-Tanaka E."/>
            <person name="Takahashi Y."/>
            <person name="Iseki K."/>
            <person name="Muto C."/>
            <person name="Satou K."/>
            <person name="Teruya K."/>
            <person name="Shiroma A."/>
            <person name="Shimoji M."/>
            <person name="Hirano T."/>
            <person name="Itoh T."/>
            <person name="Kaga A."/>
            <person name="Tomooka N."/>
        </authorList>
    </citation>
    <scope>NUCLEOTIDE SEQUENCE [LARGE SCALE GENOMIC DNA]</scope>
    <source>
        <strain evidence="5">cv. Shumari</strain>
    </source>
</reference>
<dbReference type="EMBL" id="AP015041">
    <property type="protein sequence ID" value="BAT95601.1"/>
    <property type="molecule type" value="Genomic_DNA"/>
</dbReference>
<dbReference type="InterPro" id="IPR006073">
    <property type="entry name" value="GTP-bd"/>
</dbReference>
<dbReference type="GO" id="GO:0005525">
    <property type="term" value="F:GTP binding"/>
    <property type="evidence" value="ECO:0007669"/>
    <property type="project" value="InterPro"/>
</dbReference>
<gene>
    <name evidence="4" type="primary">Vigan.08G235800</name>
    <name evidence="4" type="ORF">VIGAN_08235800</name>
</gene>
<keyword evidence="5" id="KW-1185">Reference proteome</keyword>
<name>A0A0S3SRZ9_PHAAN</name>
<organism evidence="4 5">
    <name type="scientific">Vigna angularis var. angularis</name>
    <dbReference type="NCBI Taxonomy" id="157739"/>
    <lineage>
        <taxon>Eukaryota</taxon>
        <taxon>Viridiplantae</taxon>
        <taxon>Streptophyta</taxon>
        <taxon>Embryophyta</taxon>
        <taxon>Tracheophyta</taxon>
        <taxon>Spermatophyta</taxon>
        <taxon>Magnoliopsida</taxon>
        <taxon>eudicotyledons</taxon>
        <taxon>Gunneridae</taxon>
        <taxon>Pentapetalae</taxon>
        <taxon>rosids</taxon>
        <taxon>fabids</taxon>
        <taxon>Fabales</taxon>
        <taxon>Fabaceae</taxon>
        <taxon>Papilionoideae</taxon>
        <taxon>50 kb inversion clade</taxon>
        <taxon>NPAAA clade</taxon>
        <taxon>indigoferoid/millettioid clade</taxon>
        <taxon>Phaseoleae</taxon>
        <taxon>Vigna</taxon>
    </lineage>
</organism>
<dbReference type="GO" id="GO:0031969">
    <property type="term" value="C:chloroplast membrane"/>
    <property type="evidence" value="ECO:0007669"/>
    <property type="project" value="TreeGrafter"/>
</dbReference>
<dbReference type="Gene3D" id="3.40.50.300">
    <property type="entry name" value="P-loop containing nucleotide triphosphate hydrolases"/>
    <property type="match status" value="1"/>
</dbReference>
<keyword evidence="2" id="KW-0732">Signal</keyword>
<evidence type="ECO:0000313" key="5">
    <source>
        <dbReference type="Proteomes" id="UP000291084"/>
    </source>
</evidence>
<dbReference type="OrthoDB" id="422720at2759"/>
<protein>
    <recommendedName>
        <fullName evidence="3">G domain-containing protein</fullName>
    </recommendedName>
</protein>
<evidence type="ECO:0000256" key="1">
    <source>
        <dbReference type="SAM" id="Coils"/>
    </source>
</evidence>
<dbReference type="FunFam" id="3.40.50.300:FF:001052">
    <property type="entry name" value="Probable transmembrane GTPase FZO-like, chloroplastic"/>
    <property type="match status" value="1"/>
</dbReference>
<dbReference type="PANTHER" id="PTHR43681:SF1">
    <property type="entry name" value="SARCALUMENIN"/>
    <property type="match status" value="1"/>
</dbReference>
<dbReference type="SUPFAM" id="SSF52540">
    <property type="entry name" value="P-loop containing nucleoside triphosphate hydrolases"/>
    <property type="match status" value="1"/>
</dbReference>
<dbReference type="CDD" id="cd09912">
    <property type="entry name" value="DLP_2"/>
    <property type="match status" value="1"/>
</dbReference>
<keyword evidence="1" id="KW-0175">Coiled coil</keyword>
<dbReference type="Proteomes" id="UP000291084">
    <property type="component" value="Chromosome 8"/>
</dbReference>
<dbReference type="GO" id="GO:0010027">
    <property type="term" value="P:thylakoid membrane organization"/>
    <property type="evidence" value="ECO:0007669"/>
    <property type="project" value="TreeGrafter"/>
</dbReference>
<evidence type="ECO:0000259" key="3">
    <source>
        <dbReference type="Pfam" id="PF01926"/>
    </source>
</evidence>
<dbReference type="Pfam" id="PF01926">
    <property type="entry name" value="MMR_HSR1"/>
    <property type="match status" value="1"/>
</dbReference>
<dbReference type="InterPro" id="IPR051943">
    <property type="entry name" value="TRAFAC_Dynamin-like_GTPase"/>
</dbReference>